<reference evidence="2 3" key="1">
    <citation type="submission" date="2016-04" db="EMBL/GenBank/DDBJ databases">
        <title>A degradative enzymes factory behind the ericoid mycorrhizal symbiosis.</title>
        <authorList>
            <consortium name="DOE Joint Genome Institute"/>
            <person name="Martino E."/>
            <person name="Morin E."/>
            <person name="Grelet G."/>
            <person name="Kuo A."/>
            <person name="Kohler A."/>
            <person name="Daghino S."/>
            <person name="Barry K."/>
            <person name="Choi C."/>
            <person name="Cichocki N."/>
            <person name="Clum A."/>
            <person name="Copeland A."/>
            <person name="Hainaut M."/>
            <person name="Haridas S."/>
            <person name="Labutti K."/>
            <person name="Lindquist E."/>
            <person name="Lipzen A."/>
            <person name="Khouja H.-R."/>
            <person name="Murat C."/>
            <person name="Ohm R."/>
            <person name="Olson A."/>
            <person name="Spatafora J."/>
            <person name="Veneault-Fourrey C."/>
            <person name="Henrissat B."/>
            <person name="Grigoriev I."/>
            <person name="Martin F."/>
            <person name="Perotto S."/>
        </authorList>
    </citation>
    <scope>NUCLEOTIDE SEQUENCE [LARGE SCALE GENOMIC DNA]</scope>
    <source>
        <strain evidence="2 3">E</strain>
    </source>
</reference>
<organism evidence="2 3">
    <name type="scientific">Hyaloscypha bicolor E</name>
    <dbReference type="NCBI Taxonomy" id="1095630"/>
    <lineage>
        <taxon>Eukaryota</taxon>
        <taxon>Fungi</taxon>
        <taxon>Dikarya</taxon>
        <taxon>Ascomycota</taxon>
        <taxon>Pezizomycotina</taxon>
        <taxon>Leotiomycetes</taxon>
        <taxon>Helotiales</taxon>
        <taxon>Hyaloscyphaceae</taxon>
        <taxon>Hyaloscypha</taxon>
        <taxon>Hyaloscypha bicolor</taxon>
    </lineage>
</organism>
<dbReference type="RefSeq" id="XP_024739197.1">
    <property type="nucleotide sequence ID" value="XM_024879733.1"/>
</dbReference>
<dbReference type="InParanoid" id="A0A2J6TH10"/>
<gene>
    <name evidence="2" type="ORF">K444DRAFT_610378</name>
</gene>
<evidence type="ECO:0000313" key="2">
    <source>
        <dbReference type="EMBL" id="PMD62293.1"/>
    </source>
</evidence>
<feature type="region of interest" description="Disordered" evidence="1">
    <location>
        <begin position="45"/>
        <end position="101"/>
    </location>
</feature>
<name>A0A2J6TH10_9HELO</name>
<proteinExistence type="predicted"/>
<protein>
    <submittedName>
        <fullName evidence="2">Uncharacterized protein</fullName>
    </submittedName>
</protein>
<dbReference type="AlphaFoldDB" id="A0A2J6TH10"/>
<dbReference type="Proteomes" id="UP000235371">
    <property type="component" value="Unassembled WGS sequence"/>
</dbReference>
<sequence>MNSLTCAFAPLVAAGMFRPRARSYFHQRDRDLWFILTSTCNFDAREPATRAKQSRPQSSVRSSRHRKPGPNSEEANCCGDAPRSWSVPGGLTSIPMSDVKT</sequence>
<evidence type="ECO:0000256" key="1">
    <source>
        <dbReference type="SAM" id="MobiDB-lite"/>
    </source>
</evidence>
<dbReference type="GeneID" id="36587810"/>
<keyword evidence="3" id="KW-1185">Reference proteome</keyword>
<evidence type="ECO:0000313" key="3">
    <source>
        <dbReference type="Proteomes" id="UP000235371"/>
    </source>
</evidence>
<accession>A0A2J6TH10</accession>
<dbReference type="EMBL" id="KZ613783">
    <property type="protein sequence ID" value="PMD62293.1"/>
    <property type="molecule type" value="Genomic_DNA"/>
</dbReference>